<feature type="transmembrane region" description="Helical" evidence="6">
    <location>
        <begin position="120"/>
        <end position="136"/>
    </location>
</feature>
<evidence type="ECO:0000256" key="6">
    <source>
        <dbReference type="SAM" id="Phobius"/>
    </source>
</evidence>
<evidence type="ECO:0000313" key="7">
    <source>
        <dbReference type="EMBL" id="CCO47660.1"/>
    </source>
</evidence>
<comment type="subcellular location">
    <subcellularLocation>
        <location evidence="1">Membrane</location>
        <topology evidence="1">Multi-pass membrane protein</topology>
    </subcellularLocation>
</comment>
<keyword evidence="4 6" id="KW-1133">Transmembrane helix</keyword>
<evidence type="ECO:0000256" key="4">
    <source>
        <dbReference type="ARBA" id="ARBA00022989"/>
    </source>
</evidence>
<keyword evidence="3 6" id="KW-0812">Transmembrane</keyword>
<protein>
    <recommendedName>
        <fullName evidence="9">YhhN-like protein</fullName>
    </recommendedName>
</protein>
<comment type="similarity">
    <text evidence="2">Belongs to the TMEM86 family.</text>
</comment>
<dbReference type="AlphaFoldDB" id="A0AAV2VTB6"/>
<evidence type="ECO:0000256" key="2">
    <source>
        <dbReference type="ARBA" id="ARBA00007375"/>
    </source>
</evidence>
<dbReference type="InterPro" id="IPR012506">
    <property type="entry name" value="TMEM86B-like"/>
</dbReference>
<accession>A0AAV2VTB6</accession>
<proteinExistence type="inferred from homology"/>
<feature type="transmembrane region" description="Helical" evidence="6">
    <location>
        <begin position="44"/>
        <end position="63"/>
    </location>
</feature>
<feature type="transmembrane region" description="Helical" evidence="6">
    <location>
        <begin position="181"/>
        <end position="202"/>
    </location>
</feature>
<feature type="transmembrane region" description="Helical" evidence="6">
    <location>
        <begin position="70"/>
        <end position="88"/>
    </location>
</feature>
<dbReference type="Pfam" id="PF07947">
    <property type="entry name" value="YhhN"/>
    <property type="match status" value="1"/>
</dbReference>
<feature type="transmembrane region" description="Helical" evidence="6">
    <location>
        <begin position="20"/>
        <end position="38"/>
    </location>
</feature>
<feature type="transmembrane region" description="Helical" evidence="6">
    <location>
        <begin position="148"/>
        <end position="169"/>
    </location>
</feature>
<evidence type="ECO:0000313" key="8">
    <source>
        <dbReference type="Proteomes" id="UP000018211"/>
    </source>
</evidence>
<name>A0AAV2VTB6_9VIBR</name>
<comment type="caution">
    <text evidence="7">The sequence shown here is derived from an EMBL/GenBank/DDBJ whole genome shotgun (WGS) entry which is preliminary data.</text>
</comment>
<sequence length="206" mass="22482">MKQTNLLDIATQSSGDKSNAIFRPLVAALLCIAIWVTAPNADATQWMLGGFITLCLSDLVRGLTLPTSKVAFAFDLVGIAAISGAYWSQLDSEIIWWLPAFLFASGVIVFLLMLPQLDTLLAPVTLMGMVLVQLLWASGEVWLAQMSLFSLIGFIGSLVLLASQMLFVLHHYRKPVQNGEAWGSVSYFVALFFIALSIIFALHQTA</sequence>
<organism evidence="7 8">
    <name type="scientific">Vibrio nigripulchritudo SOn1</name>
    <dbReference type="NCBI Taxonomy" id="1238450"/>
    <lineage>
        <taxon>Bacteria</taxon>
        <taxon>Pseudomonadati</taxon>
        <taxon>Pseudomonadota</taxon>
        <taxon>Gammaproteobacteria</taxon>
        <taxon>Vibrionales</taxon>
        <taxon>Vibrionaceae</taxon>
        <taxon>Vibrio</taxon>
    </lineage>
</organism>
<dbReference type="GO" id="GO:0016020">
    <property type="term" value="C:membrane"/>
    <property type="evidence" value="ECO:0007669"/>
    <property type="project" value="UniProtKB-SubCell"/>
</dbReference>
<evidence type="ECO:0008006" key="9">
    <source>
        <dbReference type="Google" id="ProtNLM"/>
    </source>
</evidence>
<feature type="transmembrane region" description="Helical" evidence="6">
    <location>
        <begin position="94"/>
        <end position="113"/>
    </location>
</feature>
<dbReference type="RefSeq" id="WP_022552085.1">
    <property type="nucleotide sequence ID" value="NZ_LK391965.1"/>
</dbReference>
<gene>
    <name evidence="7" type="ORF">VIBNISOn1_330002</name>
</gene>
<evidence type="ECO:0000256" key="1">
    <source>
        <dbReference type="ARBA" id="ARBA00004141"/>
    </source>
</evidence>
<dbReference type="GeneID" id="97542972"/>
<evidence type="ECO:0000256" key="3">
    <source>
        <dbReference type="ARBA" id="ARBA00022692"/>
    </source>
</evidence>
<evidence type="ECO:0000256" key="5">
    <source>
        <dbReference type="ARBA" id="ARBA00023136"/>
    </source>
</evidence>
<dbReference type="Proteomes" id="UP000018211">
    <property type="component" value="Unassembled WGS sequence"/>
</dbReference>
<reference evidence="7 8" key="1">
    <citation type="journal article" date="2013" name="ISME J.">
        <title>Comparative genomics of pathogenic lineages of Vibrio nigripulchritudo identifies virulence-associated traits.</title>
        <authorList>
            <person name="Goudenege D."/>
            <person name="Labreuche Y."/>
            <person name="Krin E."/>
            <person name="Ansquer D."/>
            <person name="Mangenot S."/>
            <person name="Calteau A."/>
            <person name="Medigue C."/>
            <person name="Mazel D."/>
            <person name="Polz M.F."/>
            <person name="Le Roux F."/>
        </authorList>
    </citation>
    <scope>NUCLEOTIDE SEQUENCE [LARGE SCALE GENOMIC DNA]</scope>
    <source>
        <strain evidence="7 8">SOn1</strain>
    </source>
</reference>
<dbReference type="EMBL" id="CAOF01000124">
    <property type="protein sequence ID" value="CCO47660.1"/>
    <property type="molecule type" value="Genomic_DNA"/>
</dbReference>
<keyword evidence="5 6" id="KW-0472">Membrane</keyword>